<dbReference type="EMBL" id="SRLO01009956">
    <property type="protein sequence ID" value="TNN26569.1"/>
    <property type="molecule type" value="Genomic_DNA"/>
</dbReference>
<gene>
    <name evidence="1" type="ORF">EYF80_063295</name>
</gene>
<accession>A0A4Z2ECL2</accession>
<evidence type="ECO:0000313" key="2">
    <source>
        <dbReference type="Proteomes" id="UP000314294"/>
    </source>
</evidence>
<dbReference type="AlphaFoldDB" id="A0A4Z2ECL2"/>
<dbReference type="Proteomes" id="UP000314294">
    <property type="component" value="Unassembled WGS sequence"/>
</dbReference>
<evidence type="ECO:0000313" key="1">
    <source>
        <dbReference type="EMBL" id="TNN26569.1"/>
    </source>
</evidence>
<proteinExistence type="predicted"/>
<reference evidence="1 2" key="1">
    <citation type="submission" date="2019-03" db="EMBL/GenBank/DDBJ databases">
        <title>First draft genome of Liparis tanakae, snailfish: a comprehensive survey of snailfish specific genes.</title>
        <authorList>
            <person name="Kim W."/>
            <person name="Song I."/>
            <person name="Jeong J.-H."/>
            <person name="Kim D."/>
            <person name="Kim S."/>
            <person name="Ryu S."/>
            <person name="Song J.Y."/>
            <person name="Lee S.K."/>
        </authorList>
    </citation>
    <scope>NUCLEOTIDE SEQUENCE [LARGE SCALE GENOMIC DNA]</scope>
    <source>
        <tissue evidence="1">Muscle</tissue>
    </source>
</reference>
<keyword evidence="2" id="KW-1185">Reference proteome</keyword>
<comment type="caution">
    <text evidence="1">The sequence shown here is derived from an EMBL/GenBank/DDBJ whole genome shotgun (WGS) entry which is preliminary data.</text>
</comment>
<protein>
    <submittedName>
        <fullName evidence="1">Uncharacterized protein</fullName>
    </submittedName>
</protein>
<sequence>MWTLVKQIKVTPTPSEGDTRIHVLLSLCHWVSRLSSISRHSSSSIPPLAYPSLSLREPHGLVVGVVGRPRPEALIGVEVHGVDFLPANVLKSYSCLRDSETDNHN</sequence>
<organism evidence="1 2">
    <name type="scientific">Liparis tanakae</name>
    <name type="common">Tanaka's snailfish</name>
    <dbReference type="NCBI Taxonomy" id="230148"/>
    <lineage>
        <taxon>Eukaryota</taxon>
        <taxon>Metazoa</taxon>
        <taxon>Chordata</taxon>
        <taxon>Craniata</taxon>
        <taxon>Vertebrata</taxon>
        <taxon>Euteleostomi</taxon>
        <taxon>Actinopterygii</taxon>
        <taxon>Neopterygii</taxon>
        <taxon>Teleostei</taxon>
        <taxon>Neoteleostei</taxon>
        <taxon>Acanthomorphata</taxon>
        <taxon>Eupercaria</taxon>
        <taxon>Perciformes</taxon>
        <taxon>Cottioidei</taxon>
        <taxon>Cottales</taxon>
        <taxon>Liparidae</taxon>
        <taxon>Liparis</taxon>
    </lineage>
</organism>
<name>A0A4Z2ECL2_9TELE</name>